<dbReference type="Pfam" id="PF00389">
    <property type="entry name" value="2-Hacid_dh"/>
    <property type="match status" value="1"/>
</dbReference>
<comment type="caution">
    <text evidence="8">The sequence shown here is derived from an EMBL/GenBank/DDBJ whole genome shotgun (WGS) entry which is preliminary data.</text>
</comment>
<reference evidence="8" key="1">
    <citation type="submission" date="2018-10" db="EMBL/GenBank/DDBJ databases">
        <title>Schaedlerella arabinophila gen. nov. sp. nov., isolated from the mouse intestinal tract and comparative analysis with the genome of the closely related altered Schaedler flora strain ASF502.</title>
        <authorList>
            <person name="Miyake S."/>
            <person name="Soh M."/>
            <person name="Seedorf H."/>
        </authorList>
    </citation>
    <scope>NUCLEOTIDE SEQUENCE [LARGE SCALE GENOMIC DNA]</scope>
    <source>
        <strain evidence="8">DSM 106076</strain>
    </source>
</reference>
<dbReference type="InterPro" id="IPR050418">
    <property type="entry name" value="D-iso_2-hydroxyacid_DH_PdxB"/>
</dbReference>
<dbReference type="AlphaFoldDB" id="A0A3R8JSU8"/>
<dbReference type="EMBL" id="RHJS01000002">
    <property type="protein sequence ID" value="RRK35138.1"/>
    <property type="molecule type" value="Genomic_DNA"/>
</dbReference>
<evidence type="ECO:0000256" key="1">
    <source>
        <dbReference type="ARBA" id="ARBA00005854"/>
    </source>
</evidence>
<evidence type="ECO:0000313" key="9">
    <source>
        <dbReference type="Proteomes" id="UP000274920"/>
    </source>
</evidence>
<dbReference type="InterPro" id="IPR036291">
    <property type="entry name" value="NAD(P)-bd_dom_sf"/>
</dbReference>
<evidence type="ECO:0000256" key="3">
    <source>
        <dbReference type="ARBA" id="ARBA00023027"/>
    </source>
</evidence>
<feature type="domain" description="D-isomer specific 2-hydroxyacid dehydrogenase NAD-binding" evidence="6">
    <location>
        <begin position="106"/>
        <end position="287"/>
    </location>
</feature>
<evidence type="ECO:0000313" key="10">
    <source>
        <dbReference type="Proteomes" id="UP000474104"/>
    </source>
</evidence>
<evidence type="ECO:0000313" key="7">
    <source>
        <dbReference type="EMBL" id="NDO69102.1"/>
    </source>
</evidence>
<evidence type="ECO:0000313" key="8">
    <source>
        <dbReference type="EMBL" id="RRK35138.1"/>
    </source>
</evidence>
<dbReference type="GO" id="GO:0051287">
    <property type="term" value="F:NAD binding"/>
    <property type="evidence" value="ECO:0007669"/>
    <property type="project" value="InterPro"/>
</dbReference>
<dbReference type="InterPro" id="IPR006140">
    <property type="entry name" value="D-isomer_DH_NAD-bd"/>
</dbReference>
<dbReference type="InterPro" id="IPR029753">
    <property type="entry name" value="D-isomer_DH_CS"/>
</dbReference>
<dbReference type="RefSeq" id="WP_044990150.1">
    <property type="nucleotide sequence ID" value="NZ_RHJS01000002.1"/>
</dbReference>
<dbReference type="CDD" id="cd12162">
    <property type="entry name" value="2-Hacid_dh_4"/>
    <property type="match status" value="1"/>
</dbReference>
<evidence type="ECO:0000259" key="6">
    <source>
        <dbReference type="Pfam" id="PF02826"/>
    </source>
</evidence>
<dbReference type="Gene3D" id="3.40.50.720">
    <property type="entry name" value="NAD(P)-binding Rossmann-like Domain"/>
    <property type="match status" value="2"/>
</dbReference>
<dbReference type="PANTHER" id="PTHR43761:SF1">
    <property type="entry name" value="D-ISOMER SPECIFIC 2-HYDROXYACID DEHYDROGENASE CATALYTIC DOMAIN-CONTAINING PROTEIN-RELATED"/>
    <property type="match status" value="1"/>
</dbReference>
<reference evidence="7 10" key="2">
    <citation type="submission" date="2019-07" db="EMBL/GenBank/DDBJ databases">
        <title>Draft genome sequences of 15 bacterial species constituting the stable defined intestinal microbiota of the GM15 gnotobiotic mouse model.</title>
        <authorList>
            <person name="Elie C."/>
            <person name="Mathieu A."/>
            <person name="Saliou A."/>
            <person name="Darnaud M."/>
            <person name="Leulier F."/>
            <person name="Tamellini A."/>
        </authorList>
    </citation>
    <scope>NUCLEOTIDE SEQUENCE [LARGE SCALE GENOMIC DNA]</scope>
    <source>
        <strain evidence="10">ASF 502</strain>
        <strain evidence="7">MD300</strain>
    </source>
</reference>
<dbReference type="Pfam" id="PF02826">
    <property type="entry name" value="2-Hacid_dh_C"/>
    <property type="match status" value="1"/>
</dbReference>
<name>A0A3R8JSU8_9FIRM</name>
<dbReference type="NCBIfam" id="NF006263">
    <property type="entry name" value="PRK08410.1"/>
    <property type="match status" value="1"/>
</dbReference>
<dbReference type="InterPro" id="IPR006139">
    <property type="entry name" value="D-isomer_2_OHA_DH_cat_dom"/>
</dbReference>
<protein>
    <submittedName>
        <fullName evidence="8">D-2-hydroxyacid dehydrogenase</fullName>
    </submittedName>
</protein>
<dbReference type="SUPFAM" id="SSF52283">
    <property type="entry name" value="Formate/glycerate dehydrogenase catalytic domain-like"/>
    <property type="match status" value="1"/>
</dbReference>
<keyword evidence="2 4" id="KW-0560">Oxidoreductase</keyword>
<dbReference type="PROSITE" id="PS00670">
    <property type="entry name" value="D_2_HYDROXYACID_DH_2"/>
    <property type="match status" value="1"/>
</dbReference>
<evidence type="ECO:0000256" key="4">
    <source>
        <dbReference type="RuleBase" id="RU003719"/>
    </source>
</evidence>
<gene>
    <name evidence="8" type="ORF">EBB54_01200</name>
    <name evidence="7" type="ORF">FMM80_10555</name>
</gene>
<accession>A0A3R8JSU8</accession>
<sequence>MKLVFLDKKTIGEDMDFSQFARLGEVVGYDFTAPKEAPERVADADIVIVNKVPINRQTIHNARNLKLVCVTATGTDNLDKDYLAERGIEWRNAAGYSTESVAQHTFAMLFYLLEHLRYYDDYVKKGDYINDVMFTHFVKTFPQLTGKTWGIIGLGAIGRRVAEIARLFGARIVYYSASGAPAQEGYRQVDLETLLQTSDIVSVHAPLNQYTDGLMNQKAFALMQPHALFLNLGRGQIVVEEALAEALNEGKIAAAGLDVLCREPMAADSPLLKVKEKDRLLITPHIGWASVEARTNLMNIVAEHIRTFCGSPKHPGT</sequence>
<dbReference type="GO" id="GO:0016616">
    <property type="term" value="F:oxidoreductase activity, acting on the CH-OH group of donors, NAD or NADP as acceptor"/>
    <property type="evidence" value="ECO:0007669"/>
    <property type="project" value="InterPro"/>
</dbReference>
<dbReference type="Proteomes" id="UP000274920">
    <property type="component" value="Unassembled WGS sequence"/>
</dbReference>
<comment type="similarity">
    <text evidence="1 4">Belongs to the D-isomer specific 2-hydroxyacid dehydrogenase family.</text>
</comment>
<proteinExistence type="inferred from homology"/>
<dbReference type="Proteomes" id="UP000474104">
    <property type="component" value="Unassembled WGS sequence"/>
</dbReference>
<organism evidence="8 9">
    <name type="scientific">Schaedlerella arabinosiphila</name>
    <dbReference type="NCBI Taxonomy" id="2044587"/>
    <lineage>
        <taxon>Bacteria</taxon>
        <taxon>Bacillati</taxon>
        <taxon>Bacillota</taxon>
        <taxon>Clostridia</taxon>
        <taxon>Lachnospirales</taxon>
        <taxon>Lachnospiraceae</taxon>
        <taxon>Schaedlerella</taxon>
    </lineage>
</organism>
<feature type="domain" description="D-isomer specific 2-hydroxyacid dehydrogenase catalytic" evidence="5">
    <location>
        <begin position="21"/>
        <end position="311"/>
    </location>
</feature>
<dbReference type="EMBL" id="VIRB01000062">
    <property type="protein sequence ID" value="NDO69102.1"/>
    <property type="molecule type" value="Genomic_DNA"/>
</dbReference>
<dbReference type="OrthoDB" id="9805416at2"/>
<evidence type="ECO:0000256" key="2">
    <source>
        <dbReference type="ARBA" id="ARBA00023002"/>
    </source>
</evidence>
<dbReference type="PANTHER" id="PTHR43761">
    <property type="entry name" value="D-ISOMER SPECIFIC 2-HYDROXYACID DEHYDROGENASE FAMILY PROTEIN (AFU_ORTHOLOGUE AFUA_1G13630)"/>
    <property type="match status" value="1"/>
</dbReference>
<evidence type="ECO:0000259" key="5">
    <source>
        <dbReference type="Pfam" id="PF00389"/>
    </source>
</evidence>
<keyword evidence="3" id="KW-0520">NAD</keyword>
<keyword evidence="9" id="KW-1185">Reference proteome</keyword>
<dbReference type="SUPFAM" id="SSF51735">
    <property type="entry name" value="NAD(P)-binding Rossmann-fold domains"/>
    <property type="match status" value="1"/>
</dbReference>